<name>A0A285ZYQ3_9SPHI</name>
<dbReference type="EMBL" id="OCMT01000002">
    <property type="protein sequence ID" value="SOD14775.1"/>
    <property type="molecule type" value="Genomic_DNA"/>
</dbReference>
<dbReference type="GO" id="GO:0003700">
    <property type="term" value="F:DNA-binding transcription factor activity"/>
    <property type="evidence" value="ECO:0007669"/>
    <property type="project" value="TreeGrafter"/>
</dbReference>
<proteinExistence type="predicted"/>
<sequence>MNNGRFAISLHILVLLDKAKGELLSSDYMAGSININPVLVRKELINLRDQGFVVSKEGKNGGATLAKSADKITLGALYESVKSAHLLGSHKNDPNPLCEIGRDINKHLNALYDDTERKLISQLNQQTLADFSARFSN</sequence>
<protein>
    <submittedName>
        <fullName evidence="1">Transcriptional regulator, BadM/Rrf2 family</fullName>
    </submittedName>
</protein>
<dbReference type="Gene3D" id="1.10.10.10">
    <property type="entry name" value="Winged helix-like DNA-binding domain superfamily/Winged helix DNA-binding domain"/>
    <property type="match status" value="1"/>
</dbReference>
<keyword evidence="2" id="KW-1185">Reference proteome</keyword>
<dbReference type="RefSeq" id="WP_097130980.1">
    <property type="nucleotide sequence ID" value="NZ_OCMT01000002.1"/>
</dbReference>
<dbReference type="PROSITE" id="PS51197">
    <property type="entry name" value="HTH_RRF2_2"/>
    <property type="match status" value="1"/>
</dbReference>
<dbReference type="Proteomes" id="UP000219281">
    <property type="component" value="Unassembled WGS sequence"/>
</dbReference>
<gene>
    <name evidence="1" type="ORF">SAMN06297358_1747</name>
</gene>
<dbReference type="InterPro" id="IPR036390">
    <property type="entry name" value="WH_DNA-bd_sf"/>
</dbReference>
<dbReference type="PANTHER" id="PTHR33221:SF15">
    <property type="entry name" value="HTH-TYPE TRANSCRIPTIONAL REGULATOR YWGB-RELATED"/>
    <property type="match status" value="1"/>
</dbReference>
<dbReference type="OrthoDB" id="213028at2"/>
<dbReference type="SUPFAM" id="SSF46785">
    <property type="entry name" value="Winged helix' DNA-binding domain"/>
    <property type="match status" value="1"/>
</dbReference>
<evidence type="ECO:0000313" key="2">
    <source>
        <dbReference type="Proteomes" id="UP000219281"/>
    </source>
</evidence>
<evidence type="ECO:0000313" key="1">
    <source>
        <dbReference type="EMBL" id="SOD14775.1"/>
    </source>
</evidence>
<dbReference type="InterPro" id="IPR000944">
    <property type="entry name" value="Tscrpt_reg_Rrf2"/>
</dbReference>
<dbReference type="InterPro" id="IPR036388">
    <property type="entry name" value="WH-like_DNA-bd_sf"/>
</dbReference>
<dbReference type="GO" id="GO:0005829">
    <property type="term" value="C:cytosol"/>
    <property type="evidence" value="ECO:0007669"/>
    <property type="project" value="TreeGrafter"/>
</dbReference>
<dbReference type="AlphaFoldDB" id="A0A285ZYQ3"/>
<reference evidence="2" key="1">
    <citation type="submission" date="2017-09" db="EMBL/GenBank/DDBJ databases">
        <authorList>
            <person name="Varghese N."/>
            <person name="Submissions S."/>
        </authorList>
    </citation>
    <scope>NUCLEOTIDE SEQUENCE [LARGE SCALE GENOMIC DNA]</scope>
    <source>
        <strain evidence="2">CGMCC 1.12803</strain>
    </source>
</reference>
<dbReference type="PANTHER" id="PTHR33221">
    <property type="entry name" value="WINGED HELIX-TURN-HELIX TRANSCRIPTIONAL REGULATOR, RRF2 FAMILY"/>
    <property type="match status" value="1"/>
</dbReference>
<organism evidence="1 2">
    <name type="scientific">Pedobacter xixiisoli</name>
    <dbReference type="NCBI Taxonomy" id="1476464"/>
    <lineage>
        <taxon>Bacteria</taxon>
        <taxon>Pseudomonadati</taxon>
        <taxon>Bacteroidota</taxon>
        <taxon>Sphingobacteriia</taxon>
        <taxon>Sphingobacteriales</taxon>
        <taxon>Sphingobacteriaceae</taxon>
        <taxon>Pedobacter</taxon>
    </lineage>
</organism>
<dbReference type="Pfam" id="PF02082">
    <property type="entry name" value="Rrf2"/>
    <property type="match status" value="1"/>
</dbReference>
<accession>A0A285ZYQ3</accession>